<name>A0A382XDS9_9ZZZZ</name>
<organism evidence="1">
    <name type="scientific">marine metagenome</name>
    <dbReference type="NCBI Taxonomy" id="408172"/>
    <lineage>
        <taxon>unclassified sequences</taxon>
        <taxon>metagenomes</taxon>
        <taxon>ecological metagenomes</taxon>
    </lineage>
</organism>
<proteinExistence type="predicted"/>
<accession>A0A382XDS9</accession>
<feature type="non-terminal residue" evidence="1">
    <location>
        <position position="37"/>
    </location>
</feature>
<protein>
    <submittedName>
        <fullName evidence="1">Uncharacterized protein</fullName>
    </submittedName>
</protein>
<dbReference type="AlphaFoldDB" id="A0A382XDS9"/>
<evidence type="ECO:0000313" key="1">
    <source>
        <dbReference type="EMBL" id="SVD69014.1"/>
    </source>
</evidence>
<sequence length="37" mass="3959">MICGIWPGLVLQHSVLVDGILVHGYTETGGLRDSHIA</sequence>
<reference evidence="1" key="1">
    <citation type="submission" date="2018-05" db="EMBL/GenBank/DDBJ databases">
        <authorList>
            <person name="Lanie J.A."/>
            <person name="Ng W.-L."/>
            <person name="Kazmierczak K.M."/>
            <person name="Andrzejewski T.M."/>
            <person name="Davidsen T.M."/>
            <person name="Wayne K.J."/>
            <person name="Tettelin H."/>
            <person name="Glass J.I."/>
            <person name="Rusch D."/>
            <person name="Podicherti R."/>
            <person name="Tsui H.-C.T."/>
            <person name="Winkler M.E."/>
        </authorList>
    </citation>
    <scope>NUCLEOTIDE SEQUENCE</scope>
</reference>
<gene>
    <name evidence="1" type="ORF">METZ01_LOCUS421868</name>
</gene>
<dbReference type="EMBL" id="UINC01166841">
    <property type="protein sequence ID" value="SVD69014.1"/>
    <property type="molecule type" value="Genomic_DNA"/>
</dbReference>